<comment type="caution">
    <text evidence="1">The sequence shown here is derived from an EMBL/GenBank/DDBJ whole genome shotgun (WGS) entry which is preliminary data.</text>
</comment>
<accession>A0A0F9DKJ0</accession>
<proteinExistence type="predicted"/>
<protein>
    <submittedName>
        <fullName evidence="1">Uncharacterized protein</fullName>
    </submittedName>
</protein>
<organism evidence="1">
    <name type="scientific">marine sediment metagenome</name>
    <dbReference type="NCBI Taxonomy" id="412755"/>
    <lineage>
        <taxon>unclassified sequences</taxon>
        <taxon>metagenomes</taxon>
        <taxon>ecological metagenomes</taxon>
    </lineage>
</organism>
<evidence type="ECO:0000313" key="1">
    <source>
        <dbReference type="EMBL" id="KKL54351.1"/>
    </source>
</evidence>
<dbReference type="AlphaFoldDB" id="A0A0F9DKJ0"/>
<sequence>MKARDLYRQGQTEESLNLLCEAIGAEAPTPLLREHLDRIFEDNTPLADMVLHLALTQT</sequence>
<reference evidence="1" key="1">
    <citation type="journal article" date="2015" name="Nature">
        <title>Complex archaea that bridge the gap between prokaryotes and eukaryotes.</title>
        <authorList>
            <person name="Spang A."/>
            <person name="Saw J.H."/>
            <person name="Jorgensen S.L."/>
            <person name="Zaremba-Niedzwiedzka K."/>
            <person name="Martijn J."/>
            <person name="Lind A.E."/>
            <person name="van Eijk R."/>
            <person name="Schleper C."/>
            <person name="Guy L."/>
            <person name="Ettema T.J."/>
        </authorList>
    </citation>
    <scope>NUCLEOTIDE SEQUENCE</scope>
</reference>
<name>A0A0F9DKJ0_9ZZZZ</name>
<dbReference type="EMBL" id="LAZR01031230">
    <property type="protein sequence ID" value="KKL54351.1"/>
    <property type="molecule type" value="Genomic_DNA"/>
</dbReference>
<gene>
    <name evidence="1" type="ORF">LCGC14_2266270</name>
</gene>